<feature type="compositionally biased region" description="Basic and acidic residues" evidence="1">
    <location>
        <begin position="64"/>
        <end position="77"/>
    </location>
</feature>
<evidence type="ECO:0000313" key="2">
    <source>
        <dbReference type="EMBL" id="CAB1449609.1"/>
    </source>
</evidence>
<evidence type="ECO:0000313" key="3">
    <source>
        <dbReference type="Proteomes" id="UP001153269"/>
    </source>
</evidence>
<dbReference type="EMBL" id="CADEAL010004022">
    <property type="protein sequence ID" value="CAB1449609.1"/>
    <property type="molecule type" value="Genomic_DNA"/>
</dbReference>
<proteinExistence type="predicted"/>
<dbReference type="Proteomes" id="UP001153269">
    <property type="component" value="Unassembled WGS sequence"/>
</dbReference>
<comment type="caution">
    <text evidence="2">The sequence shown here is derived from an EMBL/GenBank/DDBJ whole genome shotgun (WGS) entry which is preliminary data.</text>
</comment>
<keyword evidence="3" id="KW-1185">Reference proteome</keyword>
<accession>A0A9N7Z5I8</accession>
<feature type="region of interest" description="Disordered" evidence="1">
    <location>
        <begin position="63"/>
        <end position="103"/>
    </location>
</feature>
<reference evidence="2" key="1">
    <citation type="submission" date="2020-03" db="EMBL/GenBank/DDBJ databases">
        <authorList>
            <person name="Weist P."/>
        </authorList>
    </citation>
    <scope>NUCLEOTIDE SEQUENCE</scope>
</reference>
<organism evidence="2 3">
    <name type="scientific">Pleuronectes platessa</name>
    <name type="common">European plaice</name>
    <dbReference type="NCBI Taxonomy" id="8262"/>
    <lineage>
        <taxon>Eukaryota</taxon>
        <taxon>Metazoa</taxon>
        <taxon>Chordata</taxon>
        <taxon>Craniata</taxon>
        <taxon>Vertebrata</taxon>
        <taxon>Euteleostomi</taxon>
        <taxon>Actinopterygii</taxon>
        <taxon>Neopterygii</taxon>
        <taxon>Teleostei</taxon>
        <taxon>Neoteleostei</taxon>
        <taxon>Acanthomorphata</taxon>
        <taxon>Carangaria</taxon>
        <taxon>Pleuronectiformes</taxon>
        <taxon>Pleuronectoidei</taxon>
        <taxon>Pleuronectidae</taxon>
        <taxon>Pleuronectes</taxon>
    </lineage>
</organism>
<dbReference type="AlphaFoldDB" id="A0A9N7Z5I8"/>
<sequence length="103" mass="11584">MKAKSEGNREKQEEETDVPKRSNLVEEEREREKEERACLGGKQVPSFPSRSVKVLAELFWRKSGRSEEAQKERDSVRGGRGPPPPPSLLPPLSASVRNSTLLD</sequence>
<feature type="region of interest" description="Disordered" evidence="1">
    <location>
        <begin position="1"/>
        <end position="47"/>
    </location>
</feature>
<protein>
    <submittedName>
        <fullName evidence="2">Uncharacterized protein</fullName>
    </submittedName>
</protein>
<name>A0A9N7Z5I8_PLEPL</name>
<feature type="compositionally biased region" description="Basic and acidic residues" evidence="1">
    <location>
        <begin position="1"/>
        <end position="37"/>
    </location>
</feature>
<evidence type="ECO:0000256" key="1">
    <source>
        <dbReference type="SAM" id="MobiDB-lite"/>
    </source>
</evidence>
<gene>
    <name evidence="2" type="ORF">PLEPLA_LOCUS37294</name>
</gene>